<dbReference type="EMBL" id="CP042326">
    <property type="protein sequence ID" value="QDZ39746.1"/>
    <property type="molecule type" value="Genomic_DNA"/>
</dbReference>
<proteinExistence type="predicted"/>
<dbReference type="PANTHER" id="PTHR46438:SF2">
    <property type="entry name" value="ALPHA_BETA-HYDROLASES SUPERFAMILY PROTEIN"/>
    <property type="match status" value="1"/>
</dbReference>
<dbReference type="GO" id="GO:0016787">
    <property type="term" value="F:hydrolase activity"/>
    <property type="evidence" value="ECO:0007669"/>
    <property type="project" value="UniProtKB-KW"/>
</dbReference>
<accession>A0A5B8NL65</accession>
<evidence type="ECO:0000259" key="1">
    <source>
        <dbReference type="Pfam" id="PF00561"/>
    </source>
</evidence>
<keyword evidence="2" id="KW-0378">Hydrolase</keyword>
<sequence>MRETKMKLGRQRDWVWRGWQIRYTYLRGKGEGKPPIVLIHGFGAAIAHWRHNLPILKENHTVYALDLLGFGASRKAFTDYSIELWAEQVYQFWRTVIGVPTIFMGNSLGSLVSLTAVARHPEMGKKLILINLPDVSARSEMLSPPIQKVVSGVESFFAAPWLLRGLFSILKSPKVIRRWAKLAYPQVSALDEELVTILSTPPRDQFAADAFVALARSALSRNFSPSVKALLSNLELPILLLWGEQDKFIPPSLARSFVGINPNLELIMLPNLGHCPHDEAPEQFHEVILPWLANKQG</sequence>
<dbReference type="InterPro" id="IPR000073">
    <property type="entry name" value="AB_hydrolase_1"/>
</dbReference>
<name>A0A5B8NL65_9CHRO</name>
<dbReference type="RefSeq" id="WP_146295343.1">
    <property type="nucleotide sequence ID" value="NZ_CP042326.1"/>
</dbReference>
<dbReference type="PANTHER" id="PTHR46438">
    <property type="entry name" value="ALPHA/BETA-HYDROLASES SUPERFAMILY PROTEIN"/>
    <property type="match status" value="1"/>
</dbReference>
<dbReference type="Proteomes" id="UP000318453">
    <property type="component" value="Chromosome"/>
</dbReference>
<evidence type="ECO:0000313" key="3">
    <source>
        <dbReference type="Proteomes" id="UP000318453"/>
    </source>
</evidence>
<dbReference type="SUPFAM" id="SSF53474">
    <property type="entry name" value="alpha/beta-Hydrolases"/>
    <property type="match status" value="1"/>
</dbReference>
<dbReference type="KEGG" id="enn:FRE64_07215"/>
<reference evidence="2" key="1">
    <citation type="submission" date="2019-08" db="EMBL/GenBank/DDBJ databases">
        <title>Carotenoids and Carotenoid Binding Proteins in the Halophilic Cyanobacterium Euhalothece sp. ZM00.</title>
        <authorList>
            <person name="Cho S.M."/>
            <person name="Song J.Y."/>
            <person name="Park Y.-I."/>
        </authorList>
    </citation>
    <scope>NUCLEOTIDE SEQUENCE [LARGE SCALE GENOMIC DNA]</scope>
    <source>
        <strain evidence="2">Z-M001</strain>
    </source>
</reference>
<dbReference type="Pfam" id="PF00561">
    <property type="entry name" value="Abhydrolase_1"/>
    <property type="match status" value="1"/>
</dbReference>
<gene>
    <name evidence="2" type="ORF">FRE64_07215</name>
</gene>
<dbReference type="AlphaFoldDB" id="A0A5B8NL65"/>
<dbReference type="OrthoDB" id="420213at2"/>
<organism evidence="2 3">
    <name type="scientific">Euhalothece natronophila Z-M001</name>
    <dbReference type="NCBI Taxonomy" id="522448"/>
    <lineage>
        <taxon>Bacteria</taxon>
        <taxon>Bacillati</taxon>
        <taxon>Cyanobacteriota</taxon>
        <taxon>Cyanophyceae</taxon>
        <taxon>Oscillatoriophycideae</taxon>
        <taxon>Chroococcales</taxon>
        <taxon>Halothecacae</taxon>
        <taxon>Halothece cluster</taxon>
        <taxon>Euhalothece</taxon>
    </lineage>
</organism>
<dbReference type="PRINTS" id="PR00111">
    <property type="entry name" value="ABHYDROLASE"/>
</dbReference>
<protein>
    <submittedName>
        <fullName evidence="2">Alpha/beta fold hydrolase</fullName>
    </submittedName>
</protein>
<keyword evidence="3" id="KW-1185">Reference proteome</keyword>
<dbReference type="InterPro" id="IPR029058">
    <property type="entry name" value="AB_hydrolase_fold"/>
</dbReference>
<feature type="domain" description="AB hydrolase-1" evidence="1">
    <location>
        <begin position="34"/>
        <end position="281"/>
    </location>
</feature>
<evidence type="ECO:0000313" key="2">
    <source>
        <dbReference type="EMBL" id="QDZ39746.1"/>
    </source>
</evidence>
<dbReference type="Gene3D" id="3.40.50.1820">
    <property type="entry name" value="alpha/beta hydrolase"/>
    <property type="match status" value="1"/>
</dbReference>